<dbReference type="EMBL" id="JARBDR010000923">
    <property type="protein sequence ID" value="KAJ8297938.1"/>
    <property type="molecule type" value="Genomic_DNA"/>
</dbReference>
<dbReference type="Proteomes" id="UP001217089">
    <property type="component" value="Unassembled WGS sequence"/>
</dbReference>
<evidence type="ECO:0000313" key="2">
    <source>
        <dbReference type="Proteomes" id="UP001217089"/>
    </source>
</evidence>
<evidence type="ECO:0000313" key="1">
    <source>
        <dbReference type="EMBL" id="KAJ8297938.1"/>
    </source>
</evidence>
<keyword evidence="2" id="KW-1185">Reference proteome</keyword>
<reference evidence="1 2" key="1">
    <citation type="submission" date="2022-12" db="EMBL/GenBank/DDBJ databases">
        <title>Chromosome-level genome of Tegillarca granosa.</title>
        <authorList>
            <person name="Kim J."/>
        </authorList>
    </citation>
    <scope>NUCLEOTIDE SEQUENCE [LARGE SCALE GENOMIC DNA]</scope>
    <source>
        <strain evidence="1">Teg-2019</strain>
        <tissue evidence="1">Adductor muscle</tissue>
    </source>
</reference>
<sequence length="61" mass="7109">MVKPSCSDNIFIASGSFTSLRFLGWSEGSLEAVDEVLNKKLFQEMKLQQIQDLRKQLYRRK</sequence>
<organism evidence="1 2">
    <name type="scientific">Tegillarca granosa</name>
    <name type="common">Malaysian cockle</name>
    <name type="synonym">Anadara granosa</name>
    <dbReference type="NCBI Taxonomy" id="220873"/>
    <lineage>
        <taxon>Eukaryota</taxon>
        <taxon>Metazoa</taxon>
        <taxon>Spiralia</taxon>
        <taxon>Lophotrochozoa</taxon>
        <taxon>Mollusca</taxon>
        <taxon>Bivalvia</taxon>
        <taxon>Autobranchia</taxon>
        <taxon>Pteriomorphia</taxon>
        <taxon>Arcoida</taxon>
        <taxon>Arcoidea</taxon>
        <taxon>Arcidae</taxon>
        <taxon>Tegillarca</taxon>
    </lineage>
</organism>
<comment type="caution">
    <text evidence="1">The sequence shown here is derived from an EMBL/GenBank/DDBJ whole genome shotgun (WGS) entry which is preliminary data.</text>
</comment>
<name>A0ABQ9DXF3_TEGGR</name>
<protein>
    <submittedName>
        <fullName evidence="1">Uncharacterized protein</fullName>
    </submittedName>
</protein>
<gene>
    <name evidence="1" type="ORF">KUTeg_024469</name>
</gene>
<proteinExistence type="predicted"/>
<accession>A0ABQ9DXF3</accession>